<dbReference type="AlphaFoldDB" id="A0A913X2M6"/>
<evidence type="ECO:0000313" key="8">
    <source>
        <dbReference type="Proteomes" id="UP000887567"/>
    </source>
</evidence>
<keyword evidence="5" id="KW-1133">Transmembrane helix</keyword>
<dbReference type="InterPro" id="IPR000719">
    <property type="entry name" value="Prot_kinase_dom"/>
</dbReference>
<dbReference type="PROSITE" id="PS00109">
    <property type="entry name" value="PROTEIN_KINASE_TYR"/>
    <property type="match status" value="1"/>
</dbReference>
<dbReference type="PANTHER" id="PTHR44329:SF298">
    <property type="entry name" value="MIXED LINEAGE KINASE DOMAIN-LIKE PROTEIN"/>
    <property type="match status" value="1"/>
</dbReference>
<dbReference type="InterPro" id="IPR051681">
    <property type="entry name" value="Ser/Thr_Kinases-Pseudokinases"/>
</dbReference>
<dbReference type="Pfam" id="PF00069">
    <property type="entry name" value="Pkinase"/>
    <property type="match status" value="1"/>
</dbReference>
<dbReference type="InterPro" id="IPR017441">
    <property type="entry name" value="Protein_kinase_ATP_BS"/>
</dbReference>
<dbReference type="PROSITE" id="PS50011">
    <property type="entry name" value="PROTEIN_KINASE_DOM"/>
    <property type="match status" value="1"/>
</dbReference>
<evidence type="ECO:0000256" key="2">
    <source>
        <dbReference type="ARBA" id="ARBA00022741"/>
    </source>
</evidence>
<dbReference type="EnsemblMetazoa" id="XM_021042291.2">
    <property type="protein sequence ID" value="XP_020897950.1"/>
    <property type="gene ID" value="LOC110236747"/>
</dbReference>
<dbReference type="Gene3D" id="1.10.510.10">
    <property type="entry name" value="Transferase(Phosphotransferase) domain 1"/>
    <property type="match status" value="1"/>
</dbReference>
<evidence type="ECO:0000256" key="1">
    <source>
        <dbReference type="ARBA" id="ARBA00010090"/>
    </source>
</evidence>
<dbReference type="SUPFAM" id="SSF56112">
    <property type="entry name" value="Protein kinase-like (PK-like)"/>
    <property type="match status" value="1"/>
</dbReference>
<keyword evidence="5" id="KW-0812">Transmembrane</keyword>
<dbReference type="GO" id="GO:0005576">
    <property type="term" value="C:extracellular region"/>
    <property type="evidence" value="ECO:0007669"/>
    <property type="project" value="InterPro"/>
</dbReference>
<dbReference type="KEGG" id="epa:110236747"/>
<proteinExistence type="inferred from homology"/>
<dbReference type="GO" id="GO:0006869">
    <property type="term" value="P:lipid transport"/>
    <property type="evidence" value="ECO:0007669"/>
    <property type="project" value="InterPro"/>
</dbReference>
<dbReference type="PANTHER" id="PTHR44329">
    <property type="entry name" value="SERINE/THREONINE-PROTEIN KINASE TNNI3K-RELATED"/>
    <property type="match status" value="1"/>
</dbReference>
<comment type="similarity">
    <text evidence="1">Belongs to the apolipoprotein L family.</text>
</comment>
<keyword evidence="8" id="KW-1185">Reference proteome</keyword>
<name>A0A913X2M6_EXADI</name>
<dbReference type="Pfam" id="PF05461">
    <property type="entry name" value="ApoL"/>
    <property type="match status" value="1"/>
</dbReference>
<evidence type="ECO:0000313" key="7">
    <source>
        <dbReference type="EnsemblMetazoa" id="XP_020897950.1"/>
    </source>
</evidence>
<dbReference type="GO" id="GO:0042157">
    <property type="term" value="P:lipoprotein metabolic process"/>
    <property type="evidence" value="ECO:0007669"/>
    <property type="project" value="InterPro"/>
</dbReference>
<dbReference type="Proteomes" id="UP000887567">
    <property type="component" value="Unplaced"/>
</dbReference>
<sequence>MGQNNVRFLKLLGKGSYGEVYKAKWDGNLVAAKRIHPLLVQLDSPTNENGVVAKFVQECELLCRLKHDNIISLIAIVTDNDKPPILITELLDCDLDSYFKEKNSELLLEELVTIMLDVAKGLEYLHDQDDPIIHRDICPKNILLDRSRPGIIKAKIADVGLAKILGECNRELSPVPGTQAYMAPETFGTMHINGCWGKGLSYGTEIDVFSFGMTLLEGILGNLPCPRENPLAGENSIHTLLYQDLQAIPCNNPLRKLVYDCLEDDPKLRPSAAMIVKILSLPTLLTEIVRFDFQSVKTKVSGDFDRWIPVRRRTIRELEDMKLEDMTSDLDDIHRKVNIATAAGASTSVVATGLVVGGFISSFFTFGATIPIMVAGGAVAAAGGLTTFGAKLSEIFLSRINVKKVEDTIAEDKEESEQLRKSLELFDSLISKNVQRIFDTDKSLSDTDNQLGDGINNVMEHFQQITGVKIMETEQLDPLKSSARAVGAVLSVTSTGVTASTAGARIGTAVFDTLSVASRATHVAGFVASVLTLPIDAYFLVKSVRELRNESPSEIADKIRAIQSKMVCPQEGDIPSLMEAYVQSKVAESAKEQFKALKEQCENFDMIHDLEGLLVEHDQLGGQLSFEGDEG</sequence>
<dbReference type="GO" id="GO:0004672">
    <property type="term" value="F:protein kinase activity"/>
    <property type="evidence" value="ECO:0007669"/>
    <property type="project" value="InterPro"/>
</dbReference>
<dbReference type="GO" id="GO:0097527">
    <property type="term" value="P:necroptotic signaling pathway"/>
    <property type="evidence" value="ECO:0007669"/>
    <property type="project" value="TreeGrafter"/>
</dbReference>
<dbReference type="GO" id="GO:0008289">
    <property type="term" value="F:lipid binding"/>
    <property type="evidence" value="ECO:0007669"/>
    <property type="project" value="InterPro"/>
</dbReference>
<evidence type="ECO:0000256" key="4">
    <source>
        <dbReference type="PROSITE-ProRule" id="PRU10141"/>
    </source>
</evidence>
<dbReference type="RefSeq" id="XP_020897950.1">
    <property type="nucleotide sequence ID" value="XM_021042291.2"/>
</dbReference>
<dbReference type="Gene3D" id="3.30.200.20">
    <property type="entry name" value="Phosphorylase Kinase, domain 1"/>
    <property type="match status" value="1"/>
</dbReference>
<feature type="binding site" evidence="4">
    <location>
        <position position="33"/>
    </location>
    <ligand>
        <name>ATP</name>
        <dbReference type="ChEBI" id="CHEBI:30616"/>
    </ligand>
</feature>
<evidence type="ECO:0000256" key="5">
    <source>
        <dbReference type="SAM" id="Phobius"/>
    </source>
</evidence>
<dbReference type="InterPro" id="IPR011009">
    <property type="entry name" value="Kinase-like_dom_sf"/>
</dbReference>
<dbReference type="OrthoDB" id="5987180at2759"/>
<organism evidence="7 8">
    <name type="scientific">Exaiptasia diaphana</name>
    <name type="common">Tropical sea anemone</name>
    <name type="synonym">Aiptasia pulchella</name>
    <dbReference type="NCBI Taxonomy" id="2652724"/>
    <lineage>
        <taxon>Eukaryota</taxon>
        <taxon>Metazoa</taxon>
        <taxon>Cnidaria</taxon>
        <taxon>Anthozoa</taxon>
        <taxon>Hexacorallia</taxon>
        <taxon>Actiniaria</taxon>
        <taxon>Aiptasiidae</taxon>
        <taxon>Exaiptasia</taxon>
    </lineage>
</organism>
<dbReference type="GeneID" id="110236747"/>
<feature type="transmembrane region" description="Helical" evidence="5">
    <location>
        <begin position="339"/>
        <end position="364"/>
    </location>
</feature>
<reference evidence="7" key="1">
    <citation type="submission" date="2022-11" db="UniProtKB">
        <authorList>
            <consortium name="EnsemblMetazoa"/>
        </authorList>
    </citation>
    <scope>IDENTIFICATION</scope>
</reference>
<feature type="domain" description="Protein kinase" evidence="6">
    <location>
        <begin position="6"/>
        <end position="284"/>
    </location>
</feature>
<keyword evidence="5" id="KW-0472">Membrane</keyword>
<evidence type="ECO:0000256" key="3">
    <source>
        <dbReference type="ARBA" id="ARBA00022840"/>
    </source>
</evidence>
<protein>
    <recommendedName>
        <fullName evidence="6">Protein kinase domain-containing protein</fullName>
    </recommendedName>
</protein>
<evidence type="ECO:0000259" key="6">
    <source>
        <dbReference type="PROSITE" id="PS50011"/>
    </source>
</evidence>
<keyword evidence="2 4" id="KW-0547">Nucleotide-binding</keyword>
<keyword evidence="3 4" id="KW-0067">ATP-binding</keyword>
<feature type="transmembrane region" description="Helical" evidence="5">
    <location>
        <begin position="370"/>
        <end position="390"/>
    </location>
</feature>
<dbReference type="GO" id="GO:0005524">
    <property type="term" value="F:ATP binding"/>
    <property type="evidence" value="ECO:0007669"/>
    <property type="project" value="UniProtKB-UniRule"/>
</dbReference>
<dbReference type="PROSITE" id="PS00107">
    <property type="entry name" value="PROTEIN_KINASE_ATP"/>
    <property type="match status" value="1"/>
</dbReference>
<dbReference type="InterPro" id="IPR008405">
    <property type="entry name" value="ApoL"/>
</dbReference>
<dbReference type="InterPro" id="IPR008266">
    <property type="entry name" value="Tyr_kinase_AS"/>
</dbReference>
<accession>A0A913X2M6</accession>